<organism evidence="2">
    <name type="scientific">marine sediment metagenome</name>
    <dbReference type="NCBI Taxonomy" id="412755"/>
    <lineage>
        <taxon>unclassified sequences</taxon>
        <taxon>metagenomes</taxon>
        <taxon>ecological metagenomes</taxon>
    </lineage>
</organism>
<dbReference type="EMBL" id="LAZR01046379">
    <property type="protein sequence ID" value="KKK96668.1"/>
    <property type="molecule type" value="Genomic_DNA"/>
</dbReference>
<name>A0A0F8ZS74_9ZZZZ</name>
<dbReference type="AlphaFoldDB" id="A0A0F8ZS74"/>
<gene>
    <name evidence="2" type="ORF">LCGC14_2660480</name>
</gene>
<protein>
    <recommendedName>
        <fullName evidence="1">Cyclic nucleotide-binding domain-containing protein</fullName>
    </recommendedName>
</protein>
<comment type="caution">
    <text evidence="2">The sequence shown here is derived from an EMBL/GenBank/DDBJ whole genome shotgun (WGS) entry which is preliminary data.</text>
</comment>
<accession>A0A0F8ZS74</accession>
<feature type="non-terminal residue" evidence="2">
    <location>
        <position position="126"/>
    </location>
</feature>
<evidence type="ECO:0000259" key="1">
    <source>
        <dbReference type="PROSITE" id="PS50042"/>
    </source>
</evidence>
<dbReference type="InterPro" id="IPR014710">
    <property type="entry name" value="RmlC-like_jellyroll"/>
</dbReference>
<dbReference type="PROSITE" id="PS50042">
    <property type="entry name" value="CNMP_BINDING_3"/>
    <property type="match status" value="1"/>
</dbReference>
<dbReference type="SUPFAM" id="SSF51206">
    <property type="entry name" value="cAMP-binding domain-like"/>
    <property type="match status" value="1"/>
</dbReference>
<reference evidence="2" key="1">
    <citation type="journal article" date="2015" name="Nature">
        <title>Complex archaea that bridge the gap between prokaryotes and eukaryotes.</title>
        <authorList>
            <person name="Spang A."/>
            <person name="Saw J.H."/>
            <person name="Jorgensen S.L."/>
            <person name="Zaremba-Niedzwiedzka K."/>
            <person name="Martijn J."/>
            <person name="Lind A.E."/>
            <person name="van Eijk R."/>
            <person name="Schleper C."/>
            <person name="Guy L."/>
            <person name="Ettema T.J."/>
        </authorList>
    </citation>
    <scope>NUCLEOTIDE SEQUENCE</scope>
</reference>
<dbReference type="InterPro" id="IPR018490">
    <property type="entry name" value="cNMP-bd_dom_sf"/>
</dbReference>
<sequence>MTATCTSPVVSNHLLNYLPRLEYQWFVEHCTPVALLFGETLNIAEETIKYVYFPVTGFISLLIEVVEKQPVAMGLIGNEGMLGATLALENSNAAMKSIVQSSGRALRMDAAIFNHRLESNPLVRKL</sequence>
<dbReference type="InterPro" id="IPR000595">
    <property type="entry name" value="cNMP-bd_dom"/>
</dbReference>
<proteinExistence type="predicted"/>
<dbReference type="Gene3D" id="2.60.120.10">
    <property type="entry name" value="Jelly Rolls"/>
    <property type="match status" value="1"/>
</dbReference>
<evidence type="ECO:0000313" key="2">
    <source>
        <dbReference type="EMBL" id="KKK96668.1"/>
    </source>
</evidence>
<feature type="domain" description="Cyclic nucleotide-binding" evidence="1">
    <location>
        <begin position="14"/>
        <end position="126"/>
    </location>
</feature>